<evidence type="ECO:0000313" key="2">
    <source>
        <dbReference type="EMBL" id="KAI8045641.1"/>
    </source>
</evidence>
<gene>
    <name evidence="2" type="ORF">M5D96_001824</name>
</gene>
<dbReference type="InterPro" id="IPR037027">
    <property type="entry name" value="YqgF/RNaseH-like_dom_sf"/>
</dbReference>
<dbReference type="Proteomes" id="UP001059596">
    <property type="component" value="Chromosome 3R"/>
</dbReference>
<dbReference type="EMBL" id="JAMKOV010000001">
    <property type="protein sequence ID" value="KAI8045641.1"/>
    <property type="molecule type" value="Genomic_DNA"/>
</dbReference>
<evidence type="ECO:0000313" key="3">
    <source>
        <dbReference type="Proteomes" id="UP001059596"/>
    </source>
</evidence>
<reference evidence="2" key="1">
    <citation type="journal article" date="2023" name="Genome Biol. Evol.">
        <title>Long-read-based Genome Assembly of Drosophila gunungcola Reveals Fewer Chemosensory Genes in Flower-breeding Species.</title>
        <authorList>
            <person name="Negi A."/>
            <person name="Liao B.Y."/>
            <person name="Yeh S.D."/>
        </authorList>
    </citation>
    <scope>NUCLEOTIDE SEQUENCE</scope>
    <source>
        <strain evidence="2">Sukarami</strain>
    </source>
</reference>
<protein>
    <recommendedName>
        <fullName evidence="1">Tex protein YqgF-like domain-containing protein</fullName>
    </recommendedName>
</protein>
<dbReference type="InterPro" id="IPR012337">
    <property type="entry name" value="RNaseH-like_sf"/>
</dbReference>
<keyword evidence="3" id="KW-1185">Reference proteome</keyword>
<accession>A0A9P9YYV0</accession>
<comment type="caution">
    <text evidence="2">The sequence shown here is derived from an EMBL/GenBank/DDBJ whole genome shotgun (WGS) entry which is preliminary data.</text>
</comment>
<dbReference type="AlphaFoldDB" id="A0A9P9YYV0"/>
<dbReference type="Pfam" id="PF16921">
    <property type="entry name" value="Tex_YqgF"/>
    <property type="match status" value="1"/>
</dbReference>
<dbReference type="Gene3D" id="3.30.420.140">
    <property type="entry name" value="YqgF/RNase H-like domain"/>
    <property type="match status" value="1"/>
</dbReference>
<dbReference type="GO" id="GO:0006139">
    <property type="term" value="P:nucleobase-containing compound metabolic process"/>
    <property type="evidence" value="ECO:0007669"/>
    <property type="project" value="InterPro"/>
</dbReference>
<evidence type="ECO:0000259" key="1">
    <source>
        <dbReference type="Pfam" id="PF16921"/>
    </source>
</evidence>
<proteinExistence type="predicted"/>
<feature type="domain" description="Tex protein YqgF-like" evidence="1">
    <location>
        <begin position="10"/>
        <end position="45"/>
    </location>
</feature>
<name>A0A9P9YYV0_9MUSC</name>
<dbReference type="InterPro" id="IPR032639">
    <property type="entry name" value="Tex_YqgF"/>
</dbReference>
<dbReference type="SUPFAM" id="SSF53098">
    <property type="entry name" value="Ribonuclease H-like"/>
    <property type="match status" value="1"/>
</dbReference>
<organism evidence="2 3">
    <name type="scientific">Drosophila gunungcola</name>
    <name type="common">fruit fly</name>
    <dbReference type="NCBI Taxonomy" id="103775"/>
    <lineage>
        <taxon>Eukaryota</taxon>
        <taxon>Metazoa</taxon>
        <taxon>Ecdysozoa</taxon>
        <taxon>Arthropoda</taxon>
        <taxon>Hexapoda</taxon>
        <taxon>Insecta</taxon>
        <taxon>Pterygota</taxon>
        <taxon>Neoptera</taxon>
        <taxon>Endopterygota</taxon>
        <taxon>Diptera</taxon>
        <taxon>Brachycera</taxon>
        <taxon>Muscomorpha</taxon>
        <taxon>Ephydroidea</taxon>
        <taxon>Drosophilidae</taxon>
        <taxon>Drosophila</taxon>
        <taxon>Sophophora</taxon>
    </lineage>
</organism>
<sequence length="59" mass="6608">MFHSGILDSRSIRYSIVNENGASVYSCSDVATKEFPKMDTNERSAGLQLILQLYIKVIP</sequence>